<evidence type="ECO:0000256" key="1">
    <source>
        <dbReference type="SAM" id="MobiDB-lite"/>
    </source>
</evidence>
<reference evidence="4" key="1">
    <citation type="journal article" date="2015" name="Antimicrob. Agents Chemother.">
        <title>Dissemination of the Same cfr-Carrying Plasmid among Methicillin-Resistant Staphylococcus aureus and Coagulase-Negative Staphylococcal Isolates in China.</title>
        <authorList>
            <person name="Cai J.C."/>
            <person name="Hu Y.Y."/>
            <person name="Zhou H.W."/>
            <person name="Chen G.X."/>
            <person name="Zhang R."/>
        </authorList>
    </citation>
    <scope>NUCLEOTIDE SEQUENCE</scope>
    <source>
        <strain evidence="4">417</strain>
        <plasmid evidence="4">pLRSA417</plasmid>
    </source>
</reference>
<dbReference type="InterPro" id="IPR007921">
    <property type="entry name" value="CHAP_dom"/>
</dbReference>
<accession>A0A0C5BVN5</accession>
<dbReference type="InterPro" id="IPR038765">
    <property type="entry name" value="Papain-like_cys_pep_sf"/>
</dbReference>
<dbReference type="EMBL" id="KJ922127">
    <property type="protein sequence ID" value="AJM87275.1"/>
    <property type="molecule type" value="Genomic_DNA"/>
</dbReference>
<evidence type="ECO:0000256" key="2">
    <source>
        <dbReference type="SAM" id="Phobius"/>
    </source>
</evidence>
<gene>
    <name evidence="4" type="primary">traG</name>
</gene>
<feature type="compositionally biased region" description="Basic and acidic residues" evidence="1">
    <location>
        <begin position="226"/>
        <end position="235"/>
    </location>
</feature>
<keyword evidence="2" id="KW-0472">Membrane</keyword>
<feature type="region of interest" description="Disordered" evidence="1">
    <location>
        <begin position="212"/>
        <end position="235"/>
    </location>
</feature>
<name>A0A0C5BVN5_STAAU</name>
<dbReference type="Gene3D" id="3.90.1720.10">
    <property type="entry name" value="endopeptidase domain like (from Nostoc punctiforme)"/>
    <property type="match status" value="1"/>
</dbReference>
<protein>
    <submittedName>
        <fullName evidence="4">Conjugal transfer protein traG</fullName>
    </submittedName>
</protein>
<evidence type="ECO:0000259" key="3">
    <source>
        <dbReference type="PROSITE" id="PS50911"/>
    </source>
</evidence>
<dbReference type="Pfam" id="PF05257">
    <property type="entry name" value="CHAP"/>
    <property type="match status" value="1"/>
</dbReference>
<dbReference type="RefSeq" id="WP_030061480.1">
    <property type="nucleotide sequence ID" value="NZ_CP048644.1"/>
</dbReference>
<dbReference type="PROSITE" id="PS50911">
    <property type="entry name" value="CHAP"/>
    <property type="match status" value="1"/>
</dbReference>
<proteinExistence type="predicted"/>
<feature type="domain" description="Peptidase C51" evidence="3">
    <location>
        <begin position="227"/>
        <end position="356"/>
    </location>
</feature>
<keyword evidence="4" id="KW-0614">Plasmid</keyword>
<dbReference type="SUPFAM" id="SSF54001">
    <property type="entry name" value="Cysteine proteinases"/>
    <property type="match status" value="1"/>
</dbReference>
<organism evidence="4">
    <name type="scientific">Staphylococcus aureus</name>
    <dbReference type="NCBI Taxonomy" id="1280"/>
    <lineage>
        <taxon>Bacteria</taxon>
        <taxon>Bacillati</taxon>
        <taxon>Bacillota</taxon>
        <taxon>Bacilli</taxon>
        <taxon>Bacillales</taxon>
        <taxon>Staphylococcaceae</taxon>
        <taxon>Staphylococcus</taxon>
    </lineage>
</organism>
<keyword evidence="2" id="KW-1133">Transmembrane helix</keyword>
<keyword evidence="2" id="KW-0812">Transmembrane</keyword>
<evidence type="ECO:0000313" key="4">
    <source>
        <dbReference type="EMBL" id="AJM87275.1"/>
    </source>
</evidence>
<geneLocation type="plasmid" evidence="4">
    <name>pLRSA417</name>
</geneLocation>
<feature type="transmembrane region" description="Helical" evidence="2">
    <location>
        <begin position="21"/>
        <end position="44"/>
    </location>
</feature>
<dbReference type="AlphaFoldDB" id="A0A0C5BVN5"/>
<sequence length="358" mass="38470">MWTAIAKGITMLMKKKALSKILKPVIAIVIGFFLLIFIMVAYLVGSFTKEINESGDQKMKEAESTATGACTGGSVDGSGISTFEKNAKGGALEGKAKDMVKIAKKNKIPPKLFMAIVASESEWGKGPNATKQKNPLSIMGAGPLQVYPSIEEGLDKGAKNLYDLYISKGLTTPEKIGPKYAPVGASNDPTDLNSNWVPTVKKIMKSFGGEEAKCSTESSGGGSDGKGFDFKGEFPKPDKSKYNGQSYPWGQCTWYVHQRRKEIGKPVPLTWCNGGDWGDNAKAQGWEVGSKPKAGAGASIKPGNFGAPAPYGHIMFVEKVKKDGGIIVSEANVKGEGVISSREFTKEETQRMQFIYDK</sequence>